<name>A0ABU1ZCH2_9BURK</name>
<protein>
    <submittedName>
        <fullName evidence="1">Uncharacterized protein</fullName>
    </submittedName>
</protein>
<gene>
    <name evidence="1" type="ORF">J2X16_003693</name>
</gene>
<dbReference type="Proteomes" id="UP001180536">
    <property type="component" value="Unassembled WGS sequence"/>
</dbReference>
<accession>A0ABU1ZCH2</accession>
<proteinExistence type="predicted"/>
<comment type="caution">
    <text evidence="1">The sequence shown here is derived from an EMBL/GenBank/DDBJ whole genome shotgun (WGS) entry which is preliminary data.</text>
</comment>
<keyword evidence="2" id="KW-1185">Reference proteome</keyword>
<organism evidence="1 2">
    <name type="scientific">Pelomonas aquatica</name>
    <dbReference type="NCBI Taxonomy" id="431058"/>
    <lineage>
        <taxon>Bacteria</taxon>
        <taxon>Pseudomonadati</taxon>
        <taxon>Pseudomonadota</taxon>
        <taxon>Betaproteobacteria</taxon>
        <taxon>Burkholderiales</taxon>
        <taxon>Sphaerotilaceae</taxon>
        <taxon>Roseateles</taxon>
    </lineage>
</organism>
<reference evidence="1 2" key="1">
    <citation type="submission" date="2023-07" db="EMBL/GenBank/DDBJ databases">
        <title>Sorghum-associated microbial communities from plants grown in Nebraska, USA.</title>
        <authorList>
            <person name="Schachtman D."/>
        </authorList>
    </citation>
    <scope>NUCLEOTIDE SEQUENCE [LARGE SCALE GENOMIC DNA]</scope>
    <source>
        <strain evidence="1 2">BE310</strain>
    </source>
</reference>
<dbReference type="RefSeq" id="WP_310347346.1">
    <property type="nucleotide sequence ID" value="NZ_JAVDXQ010000005.1"/>
</dbReference>
<evidence type="ECO:0000313" key="1">
    <source>
        <dbReference type="EMBL" id="MDR7298330.1"/>
    </source>
</evidence>
<evidence type="ECO:0000313" key="2">
    <source>
        <dbReference type="Proteomes" id="UP001180536"/>
    </source>
</evidence>
<dbReference type="EMBL" id="JAVDXQ010000005">
    <property type="protein sequence ID" value="MDR7298330.1"/>
    <property type="molecule type" value="Genomic_DNA"/>
</dbReference>
<sequence length="109" mass="12470">MTRHRRPLPLPSFGPRRIRCHEGAARLVVDERVPSQERPVQAELHLLERFSALMAGQGWPAHVSRMAYDRIYAGERFSFAKRVGRGELPGLAQQLIQCWRASRSQPQQG</sequence>